<evidence type="ECO:0000313" key="4">
    <source>
        <dbReference type="Proteomes" id="UP001189429"/>
    </source>
</evidence>
<name>A0ABN9Y384_9DINO</name>
<reference evidence="3" key="1">
    <citation type="submission" date="2023-10" db="EMBL/GenBank/DDBJ databases">
        <authorList>
            <person name="Chen Y."/>
            <person name="Shah S."/>
            <person name="Dougan E. K."/>
            <person name="Thang M."/>
            <person name="Chan C."/>
        </authorList>
    </citation>
    <scope>NUCLEOTIDE SEQUENCE [LARGE SCALE GENOMIC DNA]</scope>
</reference>
<keyword evidence="4" id="KW-1185">Reference proteome</keyword>
<evidence type="ECO:0000313" key="3">
    <source>
        <dbReference type="EMBL" id="CAK0906950.1"/>
    </source>
</evidence>
<comment type="caution">
    <text evidence="3">The sequence shown here is derived from an EMBL/GenBank/DDBJ whole genome shotgun (WGS) entry which is preliminary data.</text>
</comment>
<gene>
    <name evidence="3" type="ORF">PCOR1329_LOCUS82111</name>
</gene>
<dbReference type="InterPro" id="IPR052981">
    <property type="entry name" value="Ingression_C2_domain"/>
</dbReference>
<protein>
    <recommendedName>
        <fullName evidence="2">C2 domain-containing protein</fullName>
    </recommendedName>
</protein>
<feature type="region of interest" description="Disordered" evidence="1">
    <location>
        <begin position="1"/>
        <end position="36"/>
    </location>
</feature>
<dbReference type="Gene3D" id="2.60.40.150">
    <property type="entry name" value="C2 domain"/>
    <property type="match status" value="1"/>
</dbReference>
<dbReference type="PROSITE" id="PS50004">
    <property type="entry name" value="C2"/>
    <property type="match status" value="1"/>
</dbReference>
<organism evidence="3 4">
    <name type="scientific">Prorocentrum cordatum</name>
    <dbReference type="NCBI Taxonomy" id="2364126"/>
    <lineage>
        <taxon>Eukaryota</taxon>
        <taxon>Sar</taxon>
        <taxon>Alveolata</taxon>
        <taxon>Dinophyceae</taxon>
        <taxon>Prorocentrales</taxon>
        <taxon>Prorocentraceae</taxon>
        <taxon>Prorocentrum</taxon>
    </lineage>
</organism>
<feature type="compositionally biased region" description="Acidic residues" evidence="1">
    <location>
        <begin position="1"/>
        <end position="12"/>
    </location>
</feature>
<dbReference type="Pfam" id="PF00168">
    <property type="entry name" value="C2"/>
    <property type="match status" value="1"/>
</dbReference>
<feature type="non-terminal residue" evidence="3">
    <location>
        <position position="264"/>
    </location>
</feature>
<dbReference type="InterPro" id="IPR035892">
    <property type="entry name" value="C2_domain_sf"/>
</dbReference>
<dbReference type="Proteomes" id="UP001189429">
    <property type="component" value="Unassembled WGS sequence"/>
</dbReference>
<feature type="non-terminal residue" evidence="3">
    <location>
        <position position="1"/>
    </location>
</feature>
<dbReference type="CDD" id="cd00030">
    <property type="entry name" value="C2"/>
    <property type="match status" value="1"/>
</dbReference>
<dbReference type="PANTHER" id="PTHR47052:SF3">
    <property type="entry name" value="INGRESSION PROTEIN 1"/>
    <property type="match status" value="1"/>
</dbReference>
<dbReference type="SUPFAM" id="SSF49562">
    <property type="entry name" value="C2 domain (Calcium/lipid-binding domain, CaLB)"/>
    <property type="match status" value="1"/>
</dbReference>
<sequence length="264" mass="28741">EEEEEEEEEEEVDVARAGRQRPPPSGPSMAWLPEKAAASVPWAARQHEQAHAILETASRGCSRALQGLVKAQNRGHDHAKALQTLKDALQGTAFGQVFEPAYVERMLPAAECRIMDEGEELSLAGATDGLYVVAEGSAEVVEGPDASTRPLEVTIRSAQGLPGDSVTDRLDPYVVVLYSSKQEQTHVAMDAGPNPNWNWSKVIPFGYESEIEFVVMEHDTFSRHDLLCRGRIGISEFEKQGFDGTVQLDIPEDARGQTGDSAGA</sequence>
<dbReference type="EMBL" id="CAUYUJ010021775">
    <property type="protein sequence ID" value="CAK0906950.1"/>
    <property type="molecule type" value="Genomic_DNA"/>
</dbReference>
<evidence type="ECO:0000256" key="1">
    <source>
        <dbReference type="SAM" id="MobiDB-lite"/>
    </source>
</evidence>
<feature type="domain" description="C2" evidence="2">
    <location>
        <begin position="132"/>
        <end position="249"/>
    </location>
</feature>
<dbReference type="SMART" id="SM00239">
    <property type="entry name" value="C2"/>
    <property type="match status" value="1"/>
</dbReference>
<dbReference type="InterPro" id="IPR000008">
    <property type="entry name" value="C2_dom"/>
</dbReference>
<proteinExistence type="predicted"/>
<evidence type="ECO:0000259" key="2">
    <source>
        <dbReference type="PROSITE" id="PS50004"/>
    </source>
</evidence>
<accession>A0ABN9Y384</accession>
<dbReference type="PANTHER" id="PTHR47052">
    <property type="entry name" value="CONSERVED SERINE PROLINE-RICH PROTEIN (AFU_ORTHOLOGUE AFUA_2G01790)"/>
    <property type="match status" value="1"/>
</dbReference>